<feature type="signal peptide" evidence="1">
    <location>
        <begin position="1"/>
        <end position="18"/>
    </location>
</feature>
<keyword evidence="3" id="KW-1185">Reference proteome</keyword>
<evidence type="ECO:0000313" key="2">
    <source>
        <dbReference type="EMBL" id="SKA16433.1"/>
    </source>
</evidence>
<dbReference type="Proteomes" id="UP000190888">
    <property type="component" value="Unassembled WGS sequence"/>
</dbReference>
<dbReference type="AlphaFoldDB" id="A0A1T4RKD7"/>
<dbReference type="RefSeq" id="WP_078832639.1">
    <property type="nucleotide sequence ID" value="NZ_FUWH01000013.1"/>
</dbReference>
<dbReference type="OrthoDB" id="9786191at2"/>
<dbReference type="Gene3D" id="1.10.760.10">
    <property type="entry name" value="Cytochrome c-like domain"/>
    <property type="match status" value="1"/>
</dbReference>
<evidence type="ECO:0000256" key="1">
    <source>
        <dbReference type="SAM" id="SignalP"/>
    </source>
</evidence>
<dbReference type="STRING" id="413434.SAMN04488132_11319"/>
<dbReference type="GO" id="GO:0009055">
    <property type="term" value="F:electron transfer activity"/>
    <property type="evidence" value="ECO:0007669"/>
    <property type="project" value="InterPro"/>
</dbReference>
<dbReference type="InterPro" id="IPR036909">
    <property type="entry name" value="Cyt_c-like_dom_sf"/>
</dbReference>
<organism evidence="2 3">
    <name type="scientific">Sediminibacterium ginsengisoli</name>
    <dbReference type="NCBI Taxonomy" id="413434"/>
    <lineage>
        <taxon>Bacteria</taxon>
        <taxon>Pseudomonadati</taxon>
        <taxon>Bacteroidota</taxon>
        <taxon>Chitinophagia</taxon>
        <taxon>Chitinophagales</taxon>
        <taxon>Chitinophagaceae</taxon>
        <taxon>Sediminibacterium</taxon>
    </lineage>
</organism>
<keyword evidence="1" id="KW-0732">Signal</keyword>
<protein>
    <submittedName>
        <fullName evidence="2">Cytochrome c553</fullName>
    </submittedName>
</protein>
<evidence type="ECO:0000313" key="3">
    <source>
        <dbReference type="Proteomes" id="UP000190888"/>
    </source>
</evidence>
<sequence length="118" mass="12783">MKKILVALSLTGIAMFFAYCSSTKTASQAAVKVVKISYQQHVATILETNCAPCHFPGKGGNKKALDSYAAASANADEILRRIQLNPGERGFMPMRHPKLSDSTIAVIKQWKTDGLGEK</sequence>
<dbReference type="EMBL" id="FUWH01000013">
    <property type="protein sequence ID" value="SKA16433.1"/>
    <property type="molecule type" value="Genomic_DNA"/>
</dbReference>
<dbReference type="SUPFAM" id="SSF46626">
    <property type="entry name" value="Cytochrome c"/>
    <property type="match status" value="1"/>
</dbReference>
<feature type="chain" id="PRO_5012052306" evidence="1">
    <location>
        <begin position="19"/>
        <end position="118"/>
    </location>
</feature>
<name>A0A1T4RKD7_9BACT</name>
<dbReference type="GO" id="GO:0020037">
    <property type="term" value="F:heme binding"/>
    <property type="evidence" value="ECO:0007669"/>
    <property type="project" value="InterPro"/>
</dbReference>
<accession>A0A1T4RKD7</accession>
<proteinExistence type="predicted"/>
<reference evidence="2 3" key="1">
    <citation type="submission" date="2017-02" db="EMBL/GenBank/DDBJ databases">
        <authorList>
            <person name="Peterson S.W."/>
        </authorList>
    </citation>
    <scope>NUCLEOTIDE SEQUENCE [LARGE SCALE GENOMIC DNA]</scope>
    <source>
        <strain evidence="2 3">DSM 22335</strain>
    </source>
</reference>
<gene>
    <name evidence="2" type="ORF">SAMN04488132_11319</name>
</gene>